<keyword evidence="1" id="KW-0472">Membrane</keyword>
<reference evidence="2 3" key="2">
    <citation type="journal article" date="2017" name="Int. J. Syst. Evol. Microbiol.">
        <title>Gordonia phthalatica sp. nov., a di-n-butyl phthalate-degrading bacterium isolated from activated sludge.</title>
        <authorList>
            <person name="Jin D."/>
            <person name="Kong X."/>
            <person name="Jia M."/>
            <person name="Yu X."/>
            <person name="Wang X."/>
            <person name="Zhuang X."/>
            <person name="Deng Y."/>
            <person name="Bai Z."/>
        </authorList>
    </citation>
    <scope>NUCLEOTIDE SEQUENCE [LARGE SCALE GENOMIC DNA]</scope>
    <source>
        <strain evidence="2 3">QH-11</strain>
    </source>
</reference>
<keyword evidence="1" id="KW-1133">Transmembrane helix</keyword>
<feature type="transmembrane region" description="Helical" evidence="1">
    <location>
        <begin position="136"/>
        <end position="156"/>
    </location>
</feature>
<dbReference type="EMBL" id="CP011853">
    <property type="protein sequence ID" value="ALG86228.1"/>
    <property type="molecule type" value="Genomic_DNA"/>
</dbReference>
<gene>
    <name evidence="2" type="ORF">ACH46_19195</name>
</gene>
<dbReference type="Proteomes" id="UP000063789">
    <property type="component" value="Chromosome"/>
</dbReference>
<dbReference type="PATRIC" id="fig|1136941.3.peg.3927"/>
<dbReference type="OrthoDB" id="3463898at2"/>
<feature type="transmembrane region" description="Helical" evidence="1">
    <location>
        <begin position="168"/>
        <end position="194"/>
    </location>
</feature>
<feature type="transmembrane region" description="Helical" evidence="1">
    <location>
        <begin position="301"/>
        <end position="323"/>
    </location>
</feature>
<feature type="transmembrane region" description="Helical" evidence="1">
    <location>
        <begin position="15"/>
        <end position="38"/>
    </location>
</feature>
<feature type="transmembrane region" description="Helical" evidence="1">
    <location>
        <begin position="534"/>
        <end position="556"/>
    </location>
</feature>
<evidence type="ECO:0000256" key="1">
    <source>
        <dbReference type="SAM" id="Phobius"/>
    </source>
</evidence>
<name>A0A0N9NKK2_9ACTN</name>
<evidence type="ECO:0000313" key="2">
    <source>
        <dbReference type="EMBL" id="ALG86228.1"/>
    </source>
</evidence>
<feature type="transmembrane region" description="Helical" evidence="1">
    <location>
        <begin position="369"/>
        <end position="390"/>
    </location>
</feature>
<sequence>MTCRPRPTPTTSDPLLYAVSGLLTALICGPIFGGHLLFRDAVAVPRFSLTASAFGIDGTAPRAVPQDALLALGSRVIDGGLLVAGSTALILFAAGVGYGRLARRLVPAAGTPGAVAAATLGIWNPFVAERLLQGHWSLLAGYAALGWVVCTTLDVVDRPDWRTWTLLAGVFAAGGLTPTGSLLVLVAAGTTAVAARLPLRRSAIGFLCWLVTASPWLVGAVFSSGVASSGGAAAFALRSEPWLGPVGTALGLGGIWNADAVPGSRTSPWALVATLALLTAVGVGTWWLLRRTPPDRTITALGVLAGTAVVLVMLAATPTGIAAMDALLAHIPGAGLLRDAQKYLALAVPFATVAAAAATVALRRLVPAAFATVAVAALIVAPLPDLAWGVGGKIRPATFPADYARVTALIGDDRTGGDGAVALWPTDAVRHLSWTRGPSLTPLPRMLNAPVVVSGALTVDGQTVDAPTGRTAEIVGTLLDGGDPRALAGLGVGWVVVEEADPPSALAAATPVFTGDHLRVYRIDDVEPPPTPGITAWAAALLTFALWMGAIVAGAAGRLRYRGSPWAQGS</sequence>
<feature type="transmembrane region" description="Helical" evidence="1">
    <location>
        <begin position="343"/>
        <end position="362"/>
    </location>
</feature>
<keyword evidence="1" id="KW-0812">Transmembrane</keyword>
<accession>A0A0N9NKK2</accession>
<feature type="transmembrane region" description="Helical" evidence="1">
    <location>
        <begin position="269"/>
        <end position="289"/>
    </location>
</feature>
<organism evidence="2 3">
    <name type="scientific">Gordonia phthalatica</name>
    <dbReference type="NCBI Taxonomy" id="1136941"/>
    <lineage>
        <taxon>Bacteria</taxon>
        <taxon>Bacillati</taxon>
        <taxon>Actinomycetota</taxon>
        <taxon>Actinomycetes</taxon>
        <taxon>Mycobacteriales</taxon>
        <taxon>Gordoniaceae</taxon>
        <taxon>Gordonia</taxon>
    </lineage>
</organism>
<proteinExistence type="predicted"/>
<dbReference type="AlphaFoldDB" id="A0A0N9NKK2"/>
<keyword evidence="3" id="KW-1185">Reference proteome</keyword>
<feature type="transmembrane region" description="Helical" evidence="1">
    <location>
        <begin position="206"/>
        <end position="237"/>
    </location>
</feature>
<feature type="transmembrane region" description="Helical" evidence="1">
    <location>
        <begin position="105"/>
        <end position="124"/>
    </location>
</feature>
<dbReference type="KEGG" id="goq:ACH46_19195"/>
<reference evidence="3" key="1">
    <citation type="submission" date="2015-06" db="EMBL/GenBank/DDBJ databases">
        <title>Complete genome sequence and metabolic analysis of phthalate degradation pathway in Gordonia sp. QH-11.</title>
        <authorList>
            <person name="Jin D."/>
            <person name="Kong X."/>
            <person name="Bai Z."/>
        </authorList>
    </citation>
    <scope>NUCLEOTIDE SEQUENCE [LARGE SCALE GENOMIC DNA]</scope>
    <source>
        <strain evidence="3">QH-11</strain>
    </source>
</reference>
<dbReference type="STRING" id="1136941.ACH46_19195"/>
<feature type="transmembrane region" description="Helical" evidence="1">
    <location>
        <begin position="79"/>
        <end position="99"/>
    </location>
</feature>
<evidence type="ECO:0000313" key="3">
    <source>
        <dbReference type="Proteomes" id="UP000063789"/>
    </source>
</evidence>
<protein>
    <submittedName>
        <fullName evidence="2">Membrane protein</fullName>
    </submittedName>
</protein>